<sequence length="1665" mass="190215">MADRKSFIDALVVQLVELENADLQKLEKELFSLQPFEDEEYFRCHEKIKNNLVGSISEKRLKRITLLLERRFRRFLQPMANFLMNLSLDTIQLWLKEDLSVSQNQVHLSIRIILQIIQYFWDDESMKDFNTSKAEELLFEIIKNNDCALESVMLAGTCLVRLIFAKCLHLENSVSNCVSFLISFVANNDATELTRLVFLTGLLNSSNNSVLLYKVEGIPLLLFILPLVLELCEKNINYIFQSFQLLLIWLGAMKKNLCHFQNNLINNDFQNDFSISTKFELVSNLLEWWEKDFESKFRQEDGSNGCFFQGSCRVFNSIFALLTVSWENFIRGVPDLVKDCFNMLLEVHLTEAQLKEIKVNLIEQLVEYYLKMAWTNRAKYPPLAILTEHYGAKNLLSIEPALPFHLTETLHSNPLSSSGADLYRVMLKKHREEEHDNNVIITLWKQTWLNPICAVINCNDSFLQQNLFRHWFPPTLAIVPEIYLVLMEKFSQNSVNEGFQMANITLMSQARQSGILNLENLDTNIIHRTLFHLNESIRMQAFIFLCSTKRKAEALSSTEVKLIEEFLVYNLNIDSAPFRQQLKTQMKSVLVRVRDSCGTWITEERKSQVKIPQLTESLKFIEHVFWLMIQNLNPGARYQRRQTCLDLLSILLDTFIAVPDVNKRKGGVPVRTPVLVGYAQKNDMWAFICDKVFHNLLCCLQDFMSEIKFLAIKILQKYFCDVDFLKVEENVNKLLNQGFKWLDSPKPHICESCDKYSKLIHELIDLVADIIKHVLSILASKSNSNCQAPSFEDMGLAIDNIIDAEGINMDENNPTLSVEHQLILSCCWLTLKECSFLMSKLVIKMSFSYPTKSAVLNPTLVRRMTDDLVNILFGCRHRGAIEACSIAMGELCQSLSSEQLPEYRDIPKSILNSALEVIRTPNYNSSITRRSAGLPLLFIAIISNESTSRKRFLLDTCIDDLIGIATTSLTFYELDVTDLPQTHAIHIIRALVHDSSLSQAVLPHMTNVIKLCIDSFASSTWSLRNAALQLFGSLVSRLLGQKKVRDESSQHNSITAEVLFYRYPDIKLYLIKYLQRLESNANPAEPGLVPILSLLSKLSTNSDGVNIDEDFSGLLDSFIASPFFVIRKLTANAFIATNNKSHKCILDMMIEKFNDPLFYQTGVNYIHGVALIILQLLESNEFSSDQLSSLESCLTNCYSIIITRFGCYFLHALILKIVNKISAKKLNVLASILQIKRNSTLFDVWKPGYSEWTKEITLIKLKTASKSDVLELTKTILCQKNQNEILCCLNYIKSEMTNDLTPAMNLVFQEQLINLLCSNPHAYHVQESLTVLQNLIGNNQSIVFHPQINSHSFLAFLKCAIKGTFGTLSAACTTVFVGFFLSTIIQKEEFLLNSDSTELLNVWCNQIYSHSDPRKAEDLRMKSAEALNLFGASLLERLSIANENHTANWLLSLFHTGIALLIDENLEIRQKAAEFASLLPRSSSFYNFAKVNHNYGLEIFCNYFASKLGKNIFALDALWAKMSNDSSTKIFEESIKEERQCMLFEQDDINIYAEHFQLTKIYSSILLSLLTDTKNSVSINMWVQEKINIVISDAENTALYLKTNLSDLPSINALCCYKSFGCIHSLLSQIQVMLNTPLITLENKCDLQKLQLTLRTFCIASWITD</sequence>
<dbReference type="STRING" id="126957.T1IPS1"/>
<dbReference type="eggNOG" id="KOG1810">
    <property type="taxonomic scope" value="Eukaryota"/>
</dbReference>
<evidence type="ECO:0000313" key="7">
    <source>
        <dbReference type="Proteomes" id="UP000014500"/>
    </source>
</evidence>
<dbReference type="SUPFAM" id="SSF48371">
    <property type="entry name" value="ARM repeat"/>
    <property type="match status" value="2"/>
</dbReference>
<feature type="domain" description="tRNA (32-2'-O)-methyltransferase regulator THADA-like TPR repeats region" evidence="4">
    <location>
        <begin position="444"/>
        <end position="656"/>
    </location>
</feature>
<evidence type="ECO:0000259" key="4">
    <source>
        <dbReference type="Pfam" id="PF25150"/>
    </source>
</evidence>
<proteinExistence type="inferred from homology"/>
<dbReference type="Pfam" id="PF25150">
    <property type="entry name" value="TPR_Trm732"/>
    <property type="match status" value="1"/>
</dbReference>
<organism evidence="6 7">
    <name type="scientific">Strigamia maritima</name>
    <name type="common">European centipede</name>
    <name type="synonym">Geophilus maritimus</name>
    <dbReference type="NCBI Taxonomy" id="126957"/>
    <lineage>
        <taxon>Eukaryota</taxon>
        <taxon>Metazoa</taxon>
        <taxon>Ecdysozoa</taxon>
        <taxon>Arthropoda</taxon>
        <taxon>Myriapoda</taxon>
        <taxon>Chilopoda</taxon>
        <taxon>Pleurostigmophora</taxon>
        <taxon>Geophilomorpha</taxon>
        <taxon>Linotaeniidae</taxon>
        <taxon>Strigamia</taxon>
    </lineage>
</organism>
<keyword evidence="7" id="KW-1185">Reference proteome</keyword>
<dbReference type="Proteomes" id="UP000014500">
    <property type="component" value="Unassembled WGS sequence"/>
</dbReference>
<evidence type="ECO:0000259" key="3">
    <source>
        <dbReference type="Pfam" id="PF10350"/>
    </source>
</evidence>
<dbReference type="PANTHER" id="PTHR14387:SF0">
    <property type="entry name" value="DUF2428 DOMAIN-CONTAINING PROTEIN"/>
    <property type="match status" value="1"/>
</dbReference>
<dbReference type="PANTHER" id="PTHR14387">
    <property type="entry name" value="THADA/DEATH RECEPTOR INTERACTING PROTEIN"/>
    <property type="match status" value="1"/>
</dbReference>
<dbReference type="InterPro" id="IPR056842">
    <property type="entry name" value="THADA-like_TPR_C"/>
</dbReference>
<reference evidence="7" key="1">
    <citation type="submission" date="2011-05" db="EMBL/GenBank/DDBJ databases">
        <authorList>
            <person name="Richards S.R."/>
            <person name="Qu J."/>
            <person name="Jiang H."/>
            <person name="Jhangiani S.N."/>
            <person name="Agravi P."/>
            <person name="Goodspeed R."/>
            <person name="Gross S."/>
            <person name="Mandapat C."/>
            <person name="Jackson L."/>
            <person name="Mathew T."/>
            <person name="Pu L."/>
            <person name="Thornton R."/>
            <person name="Saada N."/>
            <person name="Wilczek-Boney K.B."/>
            <person name="Lee S."/>
            <person name="Kovar C."/>
            <person name="Wu Y."/>
            <person name="Scherer S.E."/>
            <person name="Worley K.C."/>
            <person name="Muzny D.M."/>
            <person name="Gibbs R."/>
        </authorList>
    </citation>
    <scope>NUCLEOTIDE SEQUENCE</scope>
    <source>
        <strain evidence="7">Brora</strain>
    </source>
</reference>
<dbReference type="Pfam" id="PF25151">
    <property type="entry name" value="TPR_Trm732_C"/>
    <property type="match status" value="1"/>
</dbReference>
<dbReference type="GO" id="GO:0030488">
    <property type="term" value="P:tRNA methylation"/>
    <property type="evidence" value="ECO:0007669"/>
    <property type="project" value="TreeGrafter"/>
</dbReference>
<dbReference type="EnsemblMetazoa" id="SMAR003025-RA">
    <property type="protein sequence ID" value="SMAR003025-PA"/>
    <property type="gene ID" value="SMAR003025"/>
</dbReference>
<evidence type="ECO:0000256" key="1">
    <source>
        <dbReference type="ARBA" id="ARBA00010409"/>
    </source>
</evidence>
<dbReference type="InterPro" id="IPR056843">
    <property type="entry name" value="THADA-like_TPR"/>
</dbReference>
<reference evidence="6" key="2">
    <citation type="submission" date="2015-02" db="UniProtKB">
        <authorList>
            <consortium name="EnsemblMetazoa"/>
        </authorList>
    </citation>
    <scope>IDENTIFICATION</scope>
</reference>
<protein>
    <submittedName>
        <fullName evidence="6">Uncharacterized protein</fullName>
    </submittedName>
</protein>
<dbReference type="EMBL" id="JH431265">
    <property type="status" value="NOT_ANNOTATED_CDS"/>
    <property type="molecule type" value="Genomic_DNA"/>
</dbReference>
<keyword evidence="2" id="KW-0819">tRNA processing</keyword>
<dbReference type="OMA" id="RSPCWAM"/>
<dbReference type="InterPro" id="IPR016024">
    <property type="entry name" value="ARM-type_fold"/>
</dbReference>
<dbReference type="InterPro" id="IPR019442">
    <property type="entry name" value="THADA/TRM732_DUF2428"/>
</dbReference>
<dbReference type="InterPro" id="IPR051954">
    <property type="entry name" value="tRNA_methyltransferase_THADA"/>
</dbReference>
<evidence type="ECO:0000256" key="2">
    <source>
        <dbReference type="ARBA" id="ARBA00022694"/>
    </source>
</evidence>
<feature type="domain" description="tRNA (32-2'-O)-methyltransferase regulator THADA-like C-terminal TPR repeats region" evidence="5">
    <location>
        <begin position="1024"/>
        <end position="1175"/>
    </location>
</feature>
<evidence type="ECO:0000313" key="6">
    <source>
        <dbReference type="EnsemblMetazoa" id="SMAR003025-PA"/>
    </source>
</evidence>
<evidence type="ECO:0000259" key="5">
    <source>
        <dbReference type="Pfam" id="PF25151"/>
    </source>
</evidence>
<name>T1IPS1_STRMM</name>
<feature type="domain" description="DUF2428" evidence="3">
    <location>
        <begin position="759"/>
        <end position="1022"/>
    </location>
</feature>
<accession>T1IPS1</accession>
<dbReference type="HOGENOM" id="CLU_001652_0_0_1"/>
<comment type="similarity">
    <text evidence="1">Belongs to the THADA family.</text>
</comment>
<dbReference type="GO" id="GO:0005829">
    <property type="term" value="C:cytosol"/>
    <property type="evidence" value="ECO:0007669"/>
    <property type="project" value="TreeGrafter"/>
</dbReference>
<dbReference type="Pfam" id="PF10350">
    <property type="entry name" value="DUF2428"/>
    <property type="match status" value="1"/>
</dbReference>
<dbReference type="PhylomeDB" id="T1IPS1"/>